<dbReference type="EMBL" id="CAKOAT010666265">
    <property type="protein sequence ID" value="CAH8385547.1"/>
    <property type="molecule type" value="Genomic_DNA"/>
</dbReference>
<sequence>MEEVEVGDDDGEEEGEGGSSGEKNPYLQMAKQFMKSGARVRRASNKRLPEYLERGVDVKFTDVAGLGKIRLKLEEIVRDRSTSWGRREEGRREKERWEKRRISERWRRRTRCSQVSRSMVLGSGRISSVILSSLLCSVIALTSTSRSLLSSSSC</sequence>
<name>A0ABC8LPV2_ERUVS</name>
<gene>
    <name evidence="2" type="ORF">ERUC_LOCUS38030</name>
</gene>
<keyword evidence="3" id="KW-1185">Reference proteome</keyword>
<organism evidence="2 3">
    <name type="scientific">Eruca vesicaria subsp. sativa</name>
    <name type="common">Garden rocket</name>
    <name type="synonym">Eruca sativa</name>
    <dbReference type="NCBI Taxonomy" id="29727"/>
    <lineage>
        <taxon>Eukaryota</taxon>
        <taxon>Viridiplantae</taxon>
        <taxon>Streptophyta</taxon>
        <taxon>Embryophyta</taxon>
        <taxon>Tracheophyta</taxon>
        <taxon>Spermatophyta</taxon>
        <taxon>Magnoliopsida</taxon>
        <taxon>eudicotyledons</taxon>
        <taxon>Gunneridae</taxon>
        <taxon>Pentapetalae</taxon>
        <taxon>rosids</taxon>
        <taxon>malvids</taxon>
        <taxon>Brassicales</taxon>
        <taxon>Brassicaceae</taxon>
        <taxon>Brassiceae</taxon>
        <taxon>Eruca</taxon>
    </lineage>
</organism>
<comment type="caution">
    <text evidence="2">The sequence shown here is derived from an EMBL/GenBank/DDBJ whole genome shotgun (WGS) entry which is preliminary data.</text>
</comment>
<reference evidence="2 3" key="1">
    <citation type="submission" date="2022-03" db="EMBL/GenBank/DDBJ databases">
        <authorList>
            <person name="Macdonald S."/>
            <person name="Ahmed S."/>
            <person name="Newling K."/>
        </authorList>
    </citation>
    <scope>NUCLEOTIDE SEQUENCE [LARGE SCALE GENOMIC DNA]</scope>
</reference>
<protein>
    <submittedName>
        <fullName evidence="2">Uncharacterized protein</fullName>
    </submittedName>
</protein>
<dbReference type="Proteomes" id="UP001642260">
    <property type="component" value="Unassembled WGS sequence"/>
</dbReference>
<accession>A0ABC8LPV2</accession>
<evidence type="ECO:0000313" key="3">
    <source>
        <dbReference type="Proteomes" id="UP001642260"/>
    </source>
</evidence>
<dbReference type="AlphaFoldDB" id="A0ABC8LPV2"/>
<feature type="region of interest" description="Disordered" evidence="1">
    <location>
        <begin position="1"/>
        <end position="26"/>
    </location>
</feature>
<evidence type="ECO:0000313" key="2">
    <source>
        <dbReference type="EMBL" id="CAH8385547.1"/>
    </source>
</evidence>
<evidence type="ECO:0000256" key="1">
    <source>
        <dbReference type="SAM" id="MobiDB-lite"/>
    </source>
</evidence>
<proteinExistence type="predicted"/>
<feature type="compositionally biased region" description="Acidic residues" evidence="1">
    <location>
        <begin position="1"/>
        <end position="16"/>
    </location>
</feature>